<reference evidence="1 2" key="1">
    <citation type="submission" date="2019-05" db="EMBL/GenBank/DDBJ databases">
        <authorList>
            <person name="Farhan Ul Haque M."/>
        </authorList>
    </citation>
    <scope>NUCLEOTIDE SEQUENCE [LARGE SCALE GENOMIC DNA]</scope>
    <source>
        <strain evidence="1">2</strain>
    </source>
</reference>
<keyword evidence="2" id="KW-1185">Reference proteome</keyword>
<organism evidence="1 2">
    <name type="scientific">Methylocella tundrae</name>
    <dbReference type="NCBI Taxonomy" id="227605"/>
    <lineage>
        <taxon>Bacteria</taxon>
        <taxon>Pseudomonadati</taxon>
        <taxon>Pseudomonadota</taxon>
        <taxon>Alphaproteobacteria</taxon>
        <taxon>Hyphomicrobiales</taxon>
        <taxon>Beijerinckiaceae</taxon>
        <taxon>Methylocella</taxon>
    </lineage>
</organism>
<sequence>MHDRNLRAQCLTYGLRRMELETSSALYDANLTLRGTRVGRSLQPTEMNGTTHADSLRIRTHVSMLSTHIDGVSSRFASRI</sequence>
<evidence type="ECO:0000313" key="1">
    <source>
        <dbReference type="EMBL" id="VTZ52166.1"/>
    </source>
</evidence>
<dbReference type="Proteomes" id="UP000485880">
    <property type="component" value="Unassembled WGS sequence"/>
</dbReference>
<dbReference type="AlphaFoldDB" id="A0A8B6MD52"/>
<name>A0A8B6MD52_METTU</name>
<dbReference type="EMBL" id="CABFMQ020000131">
    <property type="protein sequence ID" value="VTZ52166.1"/>
    <property type="molecule type" value="Genomic_DNA"/>
</dbReference>
<proteinExistence type="predicted"/>
<accession>A0A8B6MD52</accession>
<gene>
    <name evidence="1" type="ORF">MPC4_70054</name>
</gene>
<comment type="caution">
    <text evidence="1">The sequence shown here is derived from an EMBL/GenBank/DDBJ whole genome shotgun (WGS) entry which is preliminary data.</text>
</comment>
<evidence type="ECO:0000313" key="2">
    <source>
        <dbReference type="Proteomes" id="UP000485880"/>
    </source>
</evidence>
<protein>
    <submittedName>
        <fullName evidence="1">Uncharacterized protein</fullName>
    </submittedName>
</protein>